<organism evidence="1 2">
    <name type="scientific">Variovorax rhizosphaerae</name>
    <dbReference type="NCBI Taxonomy" id="1836200"/>
    <lineage>
        <taxon>Bacteria</taxon>
        <taxon>Pseudomonadati</taxon>
        <taxon>Pseudomonadota</taxon>
        <taxon>Betaproteobacteria</taxon>
        <taxon>Burkholderiales</taxon>
        <taxon>Comamonadaceae</taxon>
        <taxon>Variovorax</taxon>
    </lineage>
</organism>
<dbReference type="Proteomes" id="UP001385892">
    <property type="component" value="Unassembled WGS sequence"/>
</dbReference>
<proteinExistence type="predicted"/>
<evidence type="ECO:0000313" key="2">
    <source>
        <dbReference type="Proteomes" id="UP001385892"/>
    </source>
</evidence>
<sequence length="74" mass="8282">MRMLRGKWCAVKRFNFTTAIVVGMDVVGYERRYCYELRGEAQAALLAWDGDGHPSGPWIKCKGAGIDLLNPAFC</sequence>
<accession>A0ABU8X0S5</accession>
<reference evidence="1 2" key="1">
    <citation type="submission" date="2024-03" db="EMBL/GenBank/DDBJ databases">
        <title>Novel species of the genus Variovorax.</title>
        <authorList>
            <person name="Liu Q."/>
            <person name="Xin Y.-H."/>
        </authorList>
    </citation>
    <scope>NUCLEOTIDE SEQUENCE [LARGE SCALE GENOMIC DNA]</scope>
    <source>
        <strain evidence="1 2">KACC 18900</strain>
    </source>
</reference>
<comment type="caution">
    <text evidence="1">The sequence shown here is derived from an EMBL/GenBank/DDBJ whole genome shotgun (WGS) entry which is preliminary data.</text>
</comment>
<gene>
    <name evidence="1" type="ORF">WKW82_38870</name>
</gene>
<evidence type="ECO:0000313" key="1">
    <source>
        <dbReference type="EMBL" id="MEJ8852623.1"/>
    </source>
</evidence>
<name>A0ABU8X0S5_9BURK</name>
<protein>
    <submittedName>
        <fullName evidence="1">Uncharacterized protein</fullName>
    </submittedName>
</protein>
<dbReference type="EMBL" id="JBBKZT010000053">
    <property type="protein sequence ID" value="MEJ8852623.1"/>
    <property type="molecule type" value="Genomic_DNA"/>
</dbReference>
<dbReference type="RefSeq" id="WP_340348567.1">
    <property type="nucleotide sequence ID" value="NZ_JBBKZT010000053.1"/>
</dbReference>
<keyword evidence="2" id="KW-1185">Reference proteome</keyword>